<protein>
    <submittedName>
        <fullName evidence="1">Uncharacterized protein</fullName>
    </submittedName>
</protein>
<proteinExistence type="predicted"/>
<evidence type="ECO:0000313" key="1">
    <source>
        <dbReference type="EMBL" id="KAK3874891.1"/>
    </source>
</evidence>
<reference evidence="1" key="1">
    <citation type="submission" date="2023-10" db="EMBL/GenBank/DDBJ databases">
        <title>Genome assemblies of two species of porcelain crab, Petrolisthes cinctipes and Petrolisthes manimaculis (Anomura: Porcellanidae).</title>
        <authorList>
            <person name="Angst P."/>
        </authorList>
    </citation>
    <scope>NUCLEOTIDE SEQUENCE</scope>
    <source>
        <strain evidence="1">PB745_01</strain>
        <tissue evidence="1">Gill</tissue>
    </source>
</reference>
<dbReference type="AlphaFoldDB" id="A0AAE1FJR3"/>
<gene>
    <name evidence="1" type="ORF">Pcinc_020209</name>
</gene>
<accession>A0AAE1FJR3</accession>
<sequence>MDTSDDSAFGHDEADITIISYVLEASNAGKSVIRLLSNDTDVFLLLVYWVYRANLRCKIQMEHWDGAILDINATCDDLGPKCLQLFGMHTLSGCDTTSYPYGKGRIGALKTLLAGNFPGLADVLGEVGATEADLLEAAKPFFLVLYDQPPRTSIESARFMLFTKKKRKASK</sequence>
<name>A0AAE1FJR3_PETCI</name>
<comment type="caution">
    <text evidence="1">The sequence shown here is derived from an EMBL/GenBank/DDBJ whole genome shotgun (WGS) entry which is preliminary data.</text>
</comment>
<evidence type="ECO:0000313" key="2">
    <source>
        <dbReference type="Proteomes" id="UP001286313"/>
    </source>
</evidence>
<keyword evidence="2" id="KW-1185">Reference proteome</keyword>
<dbReference type="Proteomes" id="UP001286313">
    <property type="component" value="Unassembled WGS sequence"/>
</dbReference>
<organism evidence="1 2">
    <name type="scientific">Petrolisthes cinctipes</name>
    <name type="common">Flat porcelain crab</name>
    <dbReference type="NCBI Taxonomy" id="88211"/>
    <lineage>
        <taxon>Eukaryota</taxon>
        <taxon>Metazoa</taxon>
        <taxon>Ecdysozoa</taxon>
        <taxon>Arthropoda</taxon>
        <taxon>Crustacea</taxon>
        <taxon>Multicrustacea</taxon>
        <taxon>Malacostraca</taxon>
        <taxon>Eumalacostraca</taxon>
        <taxon>Eucarida</taxon>
        <taxon>Decapoda</taxon>
        <taxon>Pleocyemata</taxon>
        <taxon>Anomura</taxon>
        <taxon>Galatheoidea</taxon>
        <taxon>Porcellanidae</taxon>
        <taxon>Petrolisthes</taxon>
    </lineage>
</organism>
<dbReference type="EMBL" id="JAWQEG010002041">
    <property type="protein sequence ID" value="KAK3874891.1"/>
    <property type="molecule type" value="Genomic_DNA"/>
</dbReference>